<evidence type="ECO:0000313" key="2">
    <source>
        <dbReference type="Proteomes" id="UP001596142"/>
    </source>
</evidence>
<name>A0ABW0YQV0_9BACI</name>
<keyword evidence="2" id="KW-1185">Reference proteome</keyword>
<gene>
    <name evidence="1" type="ORF">ACFPU1_13245</name>
</gene>
<dbReference type="RefSeq" id="WP_385941915.1">
    <property type="nucleotide sequence ID" value="NZ_JBHSOZ010000005.1"/>
</dbReference>
<reference evidence="2" key="1">
    <citation type="journal article" date="2019" name="Int. J. Syst. Evol. Microbiol.">
        <title>The Global Catalogue of Microorganisms (GCM) 10K type strain sequencing project: providing services to taxonomists for standard genome sequencing and annotation.</title>
        <authorList>
            <consortium name="The Broad Institute Genomics Platform"/>
            <consortium name="The Broad Institute Genome Sequencing Center for Infectious Disease"/>
            <person name="Wu L."/>
            <person name="Ma J."/>
        </authorList>
    </citation>
    <scope>NUCLEOTIDE SEQUENCE [LARGE SCALE GENOMIC DNA]</scope>
    <source>
        <strain evidence="2">CECT 7184</strain>
    </source>
</reference>
<protein>
    <recommendedName>
        <fullName evidence="3">Phage abortive infection protein</fullName>
    </recommendedName>
</protein>
<sequence length="174" mass="20549">MDANTVTLLISLLSLTISGGVAVITYRYNNITIRNEARVEHNKLMLEIDKMYIEDPDLWSIYDDHPISQHIEKTPLKKGKKEAFIYYYINFFDIIFDFYHKKIYKNKNDKEDWESWVAFIKHFFKGCSLARGMFKDSAAWYDKEFAAFVLSVINEVEEEEKTIAVDWSNKHDPA</sequence>
<evidence type="ECO:0008006" key="3">
    <source>
        <dbReference type="Google" id="ProtNLM"/>
    </source>
</evidence>
<comment type="caution">
    <text evidence="1">The sequence shown here is derived from an EMBL/GenBank/DDBJ whole genome shotgun (WGS) entry which is preliminary data.</text>
</comment>
<evidence type="ECO:0000313" key="1">
    <source>
        <dbReference type="EMBL" id="MFC5713750.1"/>
    </source>
</evidence>
<dbReference type="EMBL" id="JBHSOZ010000005">
    <property type="protein sequence ID" value="MFC5713750.1"/>
    <property type="molecule type" value="Genomic_DNA"/>
</dbReference>
<organism evidence="1 2">
    <name type="scientific">Thalassorhabdus alkalitolerans</name>
    <dbReference type="NCBI Taxonomy" id="2282697"/>
    <lineage>
        <taxon>Bacteria</taxon>
        <taxon>Bacillati</taxon>
        <taxon>Bacillota</taxon>
        <taxon>Bacilli</taxon>
        <taxon>Bacillales</taxon>
        <taxon>Bacillaceae</taxon>
        <taxon>Thalassorhabdus</taxon>
    </lineage>
</organism>
<accession>A0ABW0YQV0</accession>
<dbReference type="Proteomes" id="UP001596142">
    <property type="component" value="Unassembled WGS sequence"/>
</dbReference>
<proteinExistence type="predicted"/>